<feature type="region of interest" description="Disordered" evidence="1">
    <location>
        <begin position="412"/>
        <end position="432"/>
    </location>
</feature>
<dbReference type="SUPFAM" id="SSF88874">
    <property type="entry name" value="Receptor-binding domain of short tail fibre protein gp12"/>
    <property type="match status" value="1"/>
</dbReference>
<gene>
    <name evidence="3" type="ORF">HX828_23505</name>
</gene>
<dbReference type="Proteomes" id="UP000537188">
    <property type="component" value="Unassembled WGS sequence"/>
</dbReference>
<dbReference type="InterPro" id="IPR011083">
    <property type="entry name" value="Phage_tail_collar_dom"/>
</dbReference>
<comment type="caution">
    <text evidence="3">The sequence shown here is derived from an EMBL/GenBank/DDBJ whole genome shotgun (WGS) entry which is preliminary data.</text>
</comment>
<protein>
    <submittedName>
        <fullName evidence="3">Tail fiber protein</fullName>
    </submittedName>
</protein>
<name>A0A7Y8FG11_9PSED</name>
<reference evidence="3 4" key="1">
    <citation type="submission" date="2020-04" db="EMBL/GenBank/DDBJ databases">
        <title>Molecular characterization of pseudomonads from Agaricus bisporus reveal novel blotch 2 pathogens in Western Europe.</title>
        <authorList>
            <person name="Taparia T."/>
            <person name="Krijger M."/>
            <person name="Haynes E."/>
            <person name="Elpinstone J.G."/>
            <person name="Noble R."/>
            <person name="Van Der Wolf J."/>
        </authorList>
    </citation>
    <scope>NUCLEOTIDE SEQUENCE [LARGE SCALE GENOMIC DNA]</scope>
    <source>
        <strain evidence="3 4">IPO3781</strain>
    </source>
</reference>
<evidence type="ECO:0000256" key="1">
    <source>
        <dbReference type="SAM" id="MobiDB-lite"/>
    </source>
</evidence>
<dbReference type="AlphaFoldDB" id="A0A7Y8FG11"/>
<evidence type="ECO:0000259" key="2">
    <source>
        <dbReference type="Pfam" id="PF07484"/>
    </source>
</evidence>
<dbReference type="EMBL" id="JACARF010000035">
    <property type="protein sequence ID" value="NWE78530.1"/>
    <property type="molecule type" value="Genomic_DNA"/>
</dbReference>
<dbReference type="InterPro" id="IPR037053">
    <property type="entry name" value="Phage_tail_collar_dom_sf"/>
</dbReference>
<sequence>MDYPKSVPSVGLVNGKFVDENPVTGTPGSLIPAAWGNGVTQEILNVLAAAGIVPDEAKTDQLAQALSVLSDWLKLKNKPTTLAGYGITDALLVGRTTDQRPSLSASDLTDTGNGLGGALEIREAQQVESKKLTFEYAPKIMFHWKDRWAKALAMDANGEMVWAGQKVWTAANLDLTNKADKATTLAGYGITDALAVGQYGLGGNIAPKASIDTVGLPGGFYSYLDGNTSFANYVGLVNIPYSAGSHAGQLGFQQGNLDAVVLVRGCDPNGKWTPTRQLWHDGNLKPGDMFPAGTTIQYAGPYPPAGFLKENGAEVSRTVYARLFAAIGTIYGAGDGSTTFNLPDSRGEFIRGVDDGRGVDPQRVLGSLQLDAMQGHWHGPRPGTTLNGSPGSWNGSNGTNGGYNIGSTGDPVTNGVNGAPRTGNETRPRNTSRLMCIKY</sequence>
<dbReference type="Pfam" id="PF07484">
    <property type="entry name" value="Collar"/>
    <property type="match status" value="1"/>
</dbReference>
<evidence type="ECO:0000313" key="3">
    <source>
        <dbReference type="EMBL" id="NWE78530.1"/>
    </source>
</evidence>
<proteinExistence type="predicted"/>
<organism evidence="3 4">
    <name type="scientific">Pseudomonas yamanorum</name>
    <dbReference type="NCBI Taxonomy" id="515393"/>
    <lineage>
        <taxon>Bacteria</taxon>
        <taxon>Pseudomonadati</taxon>
        <taxon>Pseudomonadota</taxon>
        <taxon>Gammaproteobacteria</taxon>
        <taxon>Pseudomonadales</taxon>
        <taxon>Pseudomonadaceae</taxon>
        <taxon>Pseudomonas</taxon>
    </lineage>
</organism>
<dbReference type="Gene3D" id="3.90.1340.10">
    <property type="entry name" value="Phage tail collar domain"/>
    <property type="match status" value="1"/>
</dbReference>
<evidence type="ECO:0000313" key="4">
    <source>
        <dbReference type="Proteomes" id="UP000537188"/>
    </source>
</evidence>
<accession>A0A7Y8FG11</accession>
<feature type="domain" description="Phage tail collar" evidence="2">
    <location>
        <begin position="293"/>
        <end position="350"/>
    </location>
</feature>
<feature type="compositionally biased region" description="Polar residues" evidence="1">
    <location>
        <begin position="423"/>
        <end position="432"/>
    </location>
</feature>